<dbReference type="RefSeq" id="WP_187466190.1">
    <property type="nucleotide sequence ID" value="NZ_JACSIT010000091.1"/>
</dbReference>
<gene>
    <name evidence="1" type="ORF">H9S92_08015</name>
</gene>
<evidence type="ECO:0000313" key="1">
    <source>
        <dbReference type="EMBL" id="MBC6994102.1"/>
    </source>
</evidence>
<protein>
    <submittedName>
        <fullName evidence="1">Uncharacterized protein</fullName>
    </submittedName>
</protein>
<evidence type="ECO:0000313" key="2">
    <source>
        <dbReference type="Proteomes" id="UP000650081"/>
    </source>
</evidence>
<organism evidence="1 2">
    <name type="scientific">Neolewinella lacunae</name>
    <dbReference type="NCBI Taxonomy" id="1517758"/>
    <lineage>
        <taxon>Bacteria</taxon>
        <taxon>Pseudomonadati</taxon>
        <taxon>Bacteroidota</taxon>
        <taxon>Saprospiria</taxon>
        <taxon>Saprospirales</taxon>
        <taxon>Lewinellaceae</taxon>
        <taxon>Neolewinella</taxon>
    </lineage>
</organism>
<accession>A0A923PP48</accession>
<dbReference type="AlphaFoldDB" id="A0A923PP48"/>
<sequence>MGHFIIKDATLFGEILQEHPLDIDLETITVRDLIAARVTEEVGRRNKLTPEHYRYLVDLAPAESRLNAMVRRLSGLKAVDAENPILEALQAFERNVFFVLVGDRQVTSLEEVIPATAQQEVTFIKLTQLIGG</sequence>
<comment type="caution">
    <text evidence="1">The sequence shown here is derived from an EMBL/GenBank/DDBJ whole genome shotgun (WGS) entry which is preliminary data.</text>
</comment>
<reference evidence="1" key="1">
    <citation type="submission" date="2020-08" db="EMBL/GenBank/DDBJ databases">
        <title>Lewinella bacteria from marine environments.</title>
        <authorList>
            <person name="Zhong Y."/>
        </authorList>
    </citation>
    <scope>NUCLEOTIDE SEQUENCE</scope>
    <source>
        <strain evidence="1">KCTC 42187</strain>
    </source>
</reference>
<dbReference type="Proteomes" id="UP000650081">
    <property type="component" value="Unassembled WGS sequence"/>
</dbReference>
<keyword evidence="2" id="KW-1185">Reference proteome</keyword>
<dbReference type="EMBL" id="JACSIT010000091">
    <property type="protein sequence ID" value="MBC6994102.1"/>
    <property type="molecule type" value="Genomic_DNA"/>
</dbReference>
<name>A0A923PP48_9BACT</name>
<proteinExistence type="predicted"/>